<name>A0ACC6QTG0_9ACTN</name>
<sequence>MHTDFDPDPDPGSGSGSGSGSGDSVDAMLAQWSRWLPELDVSSSAVIGRLLRAARLTEERFADQLRRRDGRAVANVGDFDVLQTLRRAEPPYALTPGQLRRSLLVSSAGLSGRLNRLERAGWISRTTSPDDRRCSLVSLTEQGRKDFDGLIESQLALERELLSVLEPEERAAVAAALRKLLLSLESAP</sequence>
<reference evidence="1" key="1">
    <citation type="submission" date="2024-03" db="EMBL/GenBank/DDBJ databases">
        <title>Novel Streptomyces species of biotechnological and ecological value are a feature of Machair soil.</title>
        <authorList>
            <person name="Prole J.R."/>
            <person name="Goodfellow M."/>
            <person name="Allenby N."/>
            <person name="Ward A.C."/>
        </authorList>
    </citation>
    <scope>NUCLEOTIDE SEQUENCE</scope>
    <source>
        <strain evidence="1">MS1.AVA.4</strain>
    </source>
</reference>
<keyword evidence="2" id="KW-1185">Reference proteome</keyword>
<organism evidence="1 2">
    <name type="scientific">Streptomyces pratisoli</name>
    <dbReference type="NCBI Taxonomy" id="3139917"/>
    <lineage>
        <taxon>Bacteria</taxon>
        <taxon>Bacillati</taxon>
        <taxon>Actinomycetota</taxon>
        <taxon>Actinomycetes</taxon>
        <taxon>Kitasatosporales</taxon>
        <taxon>Streptomycetaceae</taxon>
        <taxon>Streptomyces</taxon>
    </lineage>
</organism>
<proteinExistence type="predicted"/>
<gene>
    <name evidence="1" type="ORF">WKI58_34430</name>
</gene>
<protein>
    <submittedName>
        <fullName evidence="1">MarR family transcriptional regulator</fullName>
    </submittedName>
</protein>
<comment type="caution">
    <text evidence="1">The sequence shown here is derived from an EMBL/GenBank/DDBJ whole genome shotgun (WGS) entry which is preliminary data.</text>
</comment>
<dbReference type="EMBL" id="JBBKAI010000002">
    <property type="protein sequence ID" value="MEJ8661550.1"/>
    <property type="molecule type" value="Genomic_DNA"/>
</dbReference>
<evidence type="ECO:0000313" key="2">
    <source>
        <dbReference type="Proteomes" id="UP001375539"/>
    </source>
</evidence>
<accession>A0ACC6QTG0</accession>
<dbReference type="Proteomes" id="UP001375539">
    <property type="component" value="Unassembled WGS sequence"/>
</dbReference>
<evidence type="ECO:0000313" key="1">
    <source>
        <dbReference type="EMBL" id="MEJ8661550.1"/>
    </source>
</evidence>